<accession>A0AAV4NSA4</accession>
<protein>
    <submittedName>
        <fullName evidence="2">Uncharacterized protein</fullName>
    </submittedName>
</protein>
<dbReference type="EMBL" id="BPLQ01001897">
    <property type="protein sequence ID" value="GIX86546.1"/>
    <property type="molecule type" value="Genomic_DNA"/>
</dbReference>
<evidence type="ECO:0000256" key="1">
    <source>
        <dbReference type="SAM" id="MobiDB-lite"/>
    </source>
</evidence>
<keyword evidence="3" id="KW-1185">Reference proteome</keyword>
<gene>
    <name evidence="2" type="ORF">CDAR_180471</name>
</gene>
<evidence type="ECO:0000313" key="2">
    <source>
        <dbReference type="EMBL" id="GIX86546.1"/>
    </source>
</evidence>
<reference evidence="2 3" key="1">
    <citation type="submission" date="2021-06" db="EMBL/GenBank/DDBJ databases">
        <title>Caerostris darwini draft genome.</title>
        <authorList>
            <person name="Kono N."/>
            <person name="Arakawa K."/>
        </authorList>
    </citation>
    <scope>NUCLEOTIDE SEQUENCE [LARGE SCALE GENOMIC DNA]</scope>
</reference>
<feature type="region of interest" description="Disordered" evidence="1">
    <location>
        <begin position="1"/>
        <end position="21"/>
    </location>
</feature>
<dbReference type="AlphaFoldDB" id="A0AAV4NSA4"/>
<comment type="caution">
    <text evidence="2">The sequence shown here is derived from an EMBL/GenBank/DDBJ whole genome shotgun (WGS) entry which is preliminary data.</text>
</comment>
<sequence>MGILYGSCSRHRRERNGERTNYSNRRNLNLMGYANQTNLQGSHRERISFRCKKEIHFYESILPSFGIFPPSPPVPSINFECLPLIPILFFIYSFFSLQDLHLILFLSVRLEGKSGQHLLAASVHQ</sequence>
<evidence type="ECO:0000313" key="3">
    <source>
        <dbReference type="Proteomes" id="UP001054837"/>
    </source>
</evidence>
<dbReference type="Proteomes" id="UP001054837">
    <property type="component" value="Unassembled WGS sequence"/>
</dbReference>
<organism evidence="2 3">
    <name type="scientific">Caerostris darwini</name>
    <dbReference type="NCBI Taxonomy" id="1538125"/>
    <lineage>
        <taxon>Eukaryota</taxon>
        <taxon>Metazoa</taxon>
        <taxon>Ecdysozoa</taxon>
        <taxon>Arthropoda</taxon>
        <taxon>Chelicerata</taxon>
        <taxon>Arachnida</taxon>
        <taxon>Araneae</taxon>
        <taxon>Araneomorphae</taxon>
        <taxon>Entelegynae</taxon>
        <taxon>Araneoidea</taxon>
        <taxon>Araneidae</taxon>
        <taxon>Caerostris</taxon>
    </lineage>
</organism>
<proteinExistence type="predicted"/>
<name>A0AAV4NSA4_9ARAC</name>